<dbReference type="EMBL" id="CP101751">
    <property type="protein sequence ID" value="UUC44579.1"/>
    <property type="molecule type" value="Genomic_DNA"/>
</dbReference>
<protein>
    <recommendedName>
        <fullName evidence="4">Lipocalin-like domain-containing protein</fullName>
    </recommendedName>
</protein>
<evidence type="ECO:0000256" key="1">
    <source>
        <dbReference type="SAM" id="SignalP"/>
    </source>
</evidence>
<evidence type="ECO:0000313" key="3">
    <source>
        <dbReference type="Proteomes" id="UP001059844"/>
    </source>
</evidence>
<dbReference type="Proteomes" id="UP001059844">
    <property type="component" value="Chromosome"/>
</dbReference>
<organism evidence="2 3">
    <name type="scientific">Flavobacterium cerinum</name>
    <dbReference type="NCBI Taxonomy" id="2502784"/>
    <lineage>
        <taxon>Bacteria</taxon>
        <taxon>Pseudomonadati</taxon>
        <taxon>Bacteroidota</taxon>
        <taxon>Flavobacteriia</taxon>
        <taxon>Flavobacteriales</taxon>
        <taxon>Flavobacteriaceae</taxon>
        <taxon>Flavobacterium</taxon>
    </lineage>
</organism>
<keyword evidence="3" id="KW-1185">Reference proteome</keyword>
<keyword evidence="1" id="KW-0732">Signal</keyword>
<evidence type="ECO:0000313" key="2">
    <source>
        <dbReference type="EMBL" id="UUC44579.1"/>
    </source>
</evidence>
<feature type="signal peptide" evidence="1">
    <location>
        <begin position="1"/>
        <end position="21"/>
    </location>
</feature>
<name>A0ABY5IPL3_9FLAO</name>
<dbReference type="RefSeq" id="WP_256550258.1">
    <property type="nucleotide sequence ID" value="NZ_CP101751.1"/>
</dbReference>
<evidence type="ECO:0008006" key="4">
    <source>
        <dbReference type="Google" id="ProtNLM"/>
    </source>
</evidence>
<gene>
    <name evidence="2" type="ORF">NOX80_13165</name>
</gene>
<feature type="chain" id="PRO_5047233572" description="Lipocalin-like domain-containing protein" evidence="1">
    <location>
        <begin position="22"/>
        <end position="136"/>
    </location>
</feature>
<accession>A0ABY5IPL3</accession>
<reference evidence="2" key="1">
    <citation type="submission" date="2022-07" db="EMBL/GenBank/DDBJ databases">
        <title>Isolation, identification, and degradation of a PFOSA degrading strain from sewage treatment plant.</title>
        <authorList>
            <person name="Zhang L."/>
            <person name="Huo Y."/>
        </authorList>
    </citation>
    <scope>NUCLEOTIDE SEQUENCE</scope>
    <source>
        <strain evidence="2">C1</strain>
    </source>
</reference>
<sequence>MKKALVGVILLAVVTVSFTVAKGSHKDDKKFIGSWVGSEKDNQMEGVTKHWVQTRYNDGTFILMFTTVEDCEVGHLVEKGKWHIKDGLFYEYHEVSGKTDVYSYEILDNNRIKFKVKQMGIELNNDAYEFIDTRLE</sequence>
<proteinExistence type="predicted"/>